<dbReference type="CDD" id="cd13746">
    <property type="entry name" value="Sir4p-SID_like"/>
    <property type="match status" value="1"/>
</dbReference>
<evidence type="ECO:0000256" key="1">
    <source>
        <dbReference type="SAM" id="MobiDB-lite"/>
    </source>
</evidence>
<feature type="region of interest" description="Disordered" evidence="1">
    <location>
        <begin position="172"/>
        <end position="258"/>
    </location>
</feature>
<keyword evidence="4" id="KW-1185">Reference proteome</keyword>
<reference evidence="4" key="1">
    <citation type="journal article" date="2013" name="Genome Announc.">
        <title>Genome sequence of the food spoilage yeast Zygosaccharomyces bailii CLIB 213(T).</title>
        <authorList>
            <person name="Galeote V."/>
            <person name="Bigey F."/>
            <person name="Devillers H."/>
            <person name="Neuveglise C."/>
            <person name="Dequin S."/>
        </authorList>
    </citation>
    <scope>NUCLEOTIDE SEQUENCE [LARGE SCALE GENOMIC DNA]</scope>
    <source>
        <strain evidence="4">CLIB 213 / ATCC 58445 / CBS 680 / CCRC 21525 / NBRC 1098 / NCYC 1416 / NRRL Y-2227</strain>
    </source>
</reference>
<dbReference type="InterPro" id="IPR031556">
    <property type="entry name" value="SIR4_SID"/>
</dbReference>
<feature type="compositionally biased region" description="Polar residues" evidence="1">
    <location>
        <begin position="138"/>
        <end position="158"/>
    </location>
</feature>
<feature type="region of interest" description="Disordered" evidence="1">
    <location>
        <begin position="380"/>
        <end position="412"/>
    </location>
</feature>
<dbReference type="EMBL" id="HG316454">
    <property type="protein sequence ID" value="CDF87785.1"/>
    <property type="molecule type" value="Genomic_DNA"/>
</dbReference>
<feature type="compositionally biased region" description="Basic residues" evidence="1">
    <location>
        <begin position="745"/>
        <end position="761"/>
    </location>
</feature>
<evidence type="ECO:0000313" key="4">
    <source>
        <dbReference type="Proteomes" id="UP000019375"/>
    </source>
</evidence>
<proteinExistence type="predicted"/>
<sequence length="761" mass="85804">MNKDQEGPRNIKLVRYTHPGPRAWKDGLERSKSLPVREKRKGDGRLIDMLKSRSAKFHNITVGRGPTTTTSKGDHAIGTKQHEPFFLPTRTSNPLRTSQSTVQSINLNGALSTEHSTGPSFTASVKEMLMEHRPNFGSLHTQGENASQDISRGNNSPQRTDDLMQKELLQLQQKSTQSENSKEVNANQLEKETKDLTKRPSQVEEGQKQKTPPAETSFKPGEANQAKASVWGPGERKDHDSRALPQAGKGALQHVDTTKPVEINSISSAQEGSLLVQKEPQSLQLLPYMKRPESTRSNLLRLFSRVDEEIHSADSASNNRILKLLEGNTGQVDPPSDRPEDTRSLQGTVVAFEGELGAIVDSGRSKLQVVYLSDDDEIPPKRRKIVPPGSGVLKRTSPRRLMPTLTDPSAEKRKNDREVAIDVLVKLKDKRTYERQIIAELVEKGVPEHRALEGNPGASVTNDVCSVNNYETSHAYYYQQLDKRSKLSWIPLHSAQTNNRQQPKEIWRNELQASLISCCVFFYSVEPSNLPEGQKRAMEHQITQLKRVLQTRFLVKLADSLDKKVDVVILYGQNEKLLSELVQKRLKNMPFRVWSLQRALDFLDDVDVDLEEWGIPRDAQDREPIVEAPSENTSSTPEQKSLTESEADSEDETLDDADQYVQGLLQQASDALDERDCQLKAARRIILALSKNVMSQELQVTSLTGQLKDSQRKLQNQENLTEQYRLCMAQQELEMAQLRSQLSKQRSKKLKGNHNHVSKDR</sequence>
<dbReference type="SUPFAM" id="SSF90242">
    <property type="entry name" value="Dimerization motif of sir4"/>
    <property type="match status" value="1"/>
</dbReference>
<dbReference type="Gene3D" id="1.20.5.730">
    <property type="entry name" value="Single helix bin"/>
    <property type="match status" value="1"/>
</dbReference>
<feature type="compositionally biased region" description="Basic and acidic residues" evidence="1">
    <location>
        <begin position="189"/>
        <end position="208"/>
    </location>
</feature>
<dbReference type="OrthoDB" id="4068181at2759"/>
<dbReference type="Proteomes" id="UP000019375">
    <property type="component" value="Unassembled WGS sequence"/>
</dbReference>
<evidence type="ECO:0000313" key="3">
    <source>
        <dbReference type="EMBL" id="CDF87785.1"/>
    </source>
</evidence>
<dbReference type="Pfam" id="PF16991">
    <property type="entry name" value="SIR4_SID"/>
    <property type="match status" value="1"/>
</dbReference>
<feature type="region of interest" description="Disordered" evidence="1">
    <location>
        <begin position="136"/>
        <end position="160"/>
    </location>
</feature>
<name>A0A8J2T4E9_ZYGB2</name>
<feature type="domain" description="Sir4 SID" evidence="2">
    <location>
        <begin position="374"/>
        <end position="499"/>
    </location>
</feature>
<gene>
    <name evidence="3" type="ORF">BN860_14444g</name>
</gene>
<feature type="compositionally biased region" description="Polar residues" evidence="1">
    <location>
        <begin position="630"/>
        <end position="644"/>
    </location>
</feature>
<dbReference type="Gene3D" id="6.10.140.1820">
    <property type="match status" value="1"/>
</dbReference>
<feature type="region of interest" description="Disordered" evidence="1">
    <location>
        <begin position="619"/>
        <end position="653"/>
    </location>
</feature>
<evidence type="ECO:0000259" key="2">
    <source>
        <dbReference type="Pfam" id="PF16991"/>
    </source>
</evidence>
<protein>
    <submittedName>
        <fullName evidence="3">BN860_14444g1_1</fullName>
    </submittedName>
</protein>
<organism evidence="3 4">
    <name type="scientific">Zygosaccharomyces bailii (strain CLIB 213 / ATCC 58445 / CBS 680 / BCRC 21525 / NBRC 1098 / NCYC 1416 / NRRL Y-2227)</name>
    <dbReference type="NCBI Taxonomy" id="1333698"/>
    <lineage>
        <taxon>Eukaryota</taxon>
        <taxon>Fungi</taxon>
        <taxon>Dikarya</taxon>
        <taxon>Ascomycota</taxon>
        <taxon>Saccharomycotina</taxon>
        <taxon>Saccharomycetes</taxon>
        <taxon>Saccharomycetales</taxon>
        <taxon>Saccharomycetaceae</taxon>
        <taxon>Zygosaccharomyces</taxon>
    </lineage>
</organism>
<feature type="region of interest" description="Disordered" evidence="1">
    <location>
        <begin position="742"/>
        <end position="761"/>
    </location>
</feature>
<dbReference type="AlphaFoldDB" id="A0A8J2T4E9"/>
<accession>A0A8J2T4E9</accession>